<feature type="coiled-coil region" evidence="1">
    <location>
        <begin position="559"/>
        <end position="618"/>
    </location>
</feature>
<dbReference type="RefSeq" id="XP_001581478.1">
    <property type="nucleotide sequence ID" value="XM_001581428.1"/>
</dbReference>
<dbReference type="KEGG" id="tva:5466027"/>
<evidence type="ECO:0000256" key="2">
    <source>
        <dbReference type="SAM" id="MobiDB-lite"/>
    </source>
</evidence>
<reference evidence="3" key="1">
    <citation type="submission" date="2006-10" db="EMBL/GenBank/DDBJ databases">
        <authorList>
            <person name="Amadeo P."/>
            <person name="Zhao Q."/>
            <person name="Wortman J."/>
            <person name="Fraser-Liggett C."/>
            <person name="Carlton J."/>
        </authorList>
    </citation>
    <scope>NUCLEOTIDE SEQUENCE</scope>
    <source>
        <strain evidence="3">G3</strain>
    </source>
</reference>
<feature type="coiled-coil region" evidence="1">
    <location>
        <begin position="737"/>
        <end position="833"/>
    </location>
</feature>
<dbReference type="AlphaFoldDB" id="A2DG96"/>
<organism evidence="3 4">
    <name type="scientific">Trichomonas vaginalis (strain ATCC PRA-98 / G3)</name>
    <dbReference type="NCBI Taxonomy" id="412133"/>
    <lineage>
        <taxon>Eukaryota</taxon>
        <taxon>Metamonada</taxon>
        <taxon>Parabasalia</taxon>
        <taxon>Trichomonadida</taxon>
        <taxon>Trichomonadidae</taxon>
        <taxon>Trichomonas</taxon>
    </lineage>
</organism>
<dbReference type="VEuPathDB" id="TrichDB:TVAG_238640"/>
<proteinExistence type="predicted"/>
<feature type="coiled-coil region" evidence="1">
    <location>
        <begin position="857"/>
        <end position="884"/>
    </location>
</feature>
<evidence type="ECO:0000313" key="3">
    <source>
        <dbReference type="EMBL" id="EAY20492.1"/>
    </source>
</evidence>
<name>A2DG96_TRIV3</name>
<dbReference type="Proteomes" id="UP000001542">
    <property type="component" value="Unassembled WGS sequence"/>
</dbReference>
<dbReference type="EMBL" id="DS113197">
    <property type="protein sequence ID" value="EAY20492.1"/>
    <property type="molecule type" value="Genomic_DNA"/>
</dbReference>
<evidence type="ECO:0000313" key="4">
    <source>
        <dbReference type="Proteomes" id="UP000001542"/>
    </source>
</evidence>
<dbReference type="InParanoid" id="A2DG96"/>
<keyword evidence="4" id="KW-1185">Reference proteome</keyword>
<evidence type="ECO:0000256" key="1">
    <source>
        <dbReference type="SAM" id="Coils"/>
    </source>
</evidence>
<accession>A2DG96</accession>
<feature type="region of interest" description="Disordered" evidence="2">
    <location>
        <begin position="946"/>
        <end position="973"/>
    </location>
</feature>
<feature type="coiled-coil region" evidence="1">
    <location>
        <begin position="664"/>
        <end position="698"/>
    </location>
</feature>
<dbReference type="VEuPathDB" id="TrichDB:TVAGG3_0967380"/>
<reference evidence="3" key="2">
    <citation type="journal article" date="2007" name="Science">
        <title>Draft genome sequence of the sexually transmitted pathogen Trichomonas vaginalis.</title>
        <authorList>
            <person name="Carlton J.M."/>
            <person name="Hirt R.P."/>
            <person name="Silva J.C."/>
            <person name="Delcher A.L."/>
            <person name="Schatz M."/>
            <person name="Zhao Q."/>
            <person name="Wortman J.R."/>
            <person name="Bidwell S.L."/>
            <person name="Alsmark U.C.M."/>
            <person name="Besteiro S."/>
            <person name="Sicheritz-Ponten T."/>
            <person name="Noel C.J."/>
            <person name="Dacks J.B."/>
            <person name="Foster P.G."/>
            <person name="Simillion C."/>
            <person name="Van de Peer Y."/>
            <person name="Miranda-Saavedra D."/>
            <person name="Barton G.J."/>
            <person name="Westrop G.D."/>
            <person name="Mueller S."/>
            <person name="Dessi D."/>
            <person name="Fiori P.L."/>
            <person name="Ren Q."/>
            <person name="Paulsen I."/>
            <person name="Zhang H."/>
            <person name="Bastida-Corcuera F.D."/>
            <person name="Simoes-Barbosa A."/>
            <person name="Brown M.T."/>
            <person name="Hayes R.D."/>
            <person name="Mukherjee M."/>
            <person name="Okumura C.Y."/>
            <person name="Schneider R."/>
            <person name="Smith A.J."/>
            <person name="Vanacova S."/>
            <person name="Villalvazo M."/>
            <person name="Haas B.J."/>
            <person name="Pertea M."/>
            <person name="Feldblyum T.V."/>
            <person name="Utterback T.R."/>
            <person name="Shu C.L."/>
            <person name="Osoegawa K."/>
            <person name="de Jong P.J."/>
            <person name="Hrdy I."/>
            <person name="Horvathova L."/>
            <person name="Zubacova Z."/>
            <person name="Dolezal P."/>
            <person name="Malik S.B."/>
            <person name="Logsdon J.M. Jr."/>
            <person name="Henze K."/>
            <person name="Gupta A."/>
            <person name="Wang C.C."/>
            <person name="Dunne R.L."/>
            <person name="Upcroft J.A."/>
            <person name="Upcroft P."/>
            <person name="White O."/>
            <person name="Salzberg S.L."/>
            <person name="Tang P."/>
            <person name="Chiu C.-H."/>
            <person name="Lee Y.-S."/>
            <person name="Embley T.M."/>
            <person name="Coombs G.H."/>
            <person name="Mottram J.C."/>
            <person name="Tachezy J."/>
            <person name="Fraser-Liggett C.M."/>
            <person name="Johnson P.J."/>
        </authorList>
    </citation>
    <scope>NUCLEOTIDE SEQUENCE [LARGE SCALE GENOMIC DNA]</scope>
    <source>
        <strain evidence="3">G3</strain>
    </source>
</reference>
<dbReference type="STRING" id="5722.A2DG96"/>
<keyword evidence="1" id="KW-0175">Coiled coil</keyword>
<protein>
    <submittedName>
        <fullName evidence="3">Uncharacterized protein</fullName>
    </submittedName>
</protein>
<dbReference type="SMR" id="A2DG96"/>
<gene>
    <name evidence="3" type="ORF">TVAG_238640</name>
</gene>
<dbReference type="FunCoup" id="A2DG96">
    <property type="interactions" value="304"/>
</dbReference>
<sequence length="990" mass="117581">MEEPDDNQAFIHNVCKKTAQLTRVAADFQDAHFDQAMLIKNLQKHYFQLYDSVIEQTRKNAQDAFNALVKYRKAQIEDSCHEYGLQYKQIKSDFARILNEKSTQLNNISREAKLCHRNVKEMTRDSILLAKSVLSTADEVEKSLNAQARCQTPTLNIDNKQDLIEIRKKISDEKKRHQKVTNDIKELYKSQALEFKNKVRAILVKEIQKRKPYFSNVTDKLKQLQNDITILHDDYMKSLEEAKIFEKEAYNKREQVMNLTNLEVKEIGDEIKKIKVSIQTENKTSTERLANARKILKNGRASQSAIIREISKIVDRQRDDSRDLERSIAQRRKERLEQLASQETGLMQQHKTELQMKLSEISLQRQIIDERQLTTDHLREKSRNLVDMFMNDLREFSSTFDKSLQKMEFDINSLFNTEKMKYGQMNDDQYNGLNSSFTSIYEESRHHRKEVRKSSHKMKKDLTELKAKITTDGEERERTNNIKREEYENKFKEIMAERRSQKEERCKSMSNKHSQKDDQAFITFQNDLSAKRDEIQKNNKIPEMTYTLTYEETEFKHEKDTLEATLDIISRQIESMQNNKEIRMAELASDVVNADKNKRMLERQLKTARDEINQEYELTLQVDQVQLADKIDKISLLYNADENERGREVIEAIRRVKQTENRTKEIVKRKMDEHNAKMKEIHNQMNQIKERIRKLSTGEDENVLKQKLVDMQKEQTQKLQDVEVSYNKLKQYFRQLFKQIENDFQKQKDEIKASEEQDLAQFKEGENHYQLKHEKLRQETDEKKQEIEEKFSEKKQEIEVEHQKLIENMKRRIESAQRNFEEYNEDMNKKYTEFQKKCDEEYDNSMENLPPRMQTQINELIDQNKDLHSKMEELNQKVSDLRYEYFTNETRVVDKNKINTLKKESETKITEIAEAFKPLFGLKMRRYTHPVFYRTVATNTDTDPIPRSAWDVGKPTPLGERPSTGAHRSKASIVFPRSARMSADNLNMLQ</sequence>